<feature type="binding site" evidence="7">
    <location>
        <position position="103"/>
    </location>
    <ligand>
        <name>shikimate</name>
        <dbReference type="ChEBI" id="CHEBI:36208"/>
    </ligand>
</feature>
<feature type="binding site" evidence="7">
    <location>
        <begin position="152"/>
        <end position="157"/>
    </location>
    <ligand>
        <name>NADP(+)</name>
        <dbReference type="ChEBI" id="CHEBI:58349"/>
    </ligand>
</feature>
<comment type="pathway">
    <text evidence="1 7">Metabolic intermediate biosynthesis; chorismate biosynthesis; chorismate from D-erythrose 4-phosphate and phosphoenolpyruvate: step 4/7.</text>
</comment>
<keyword evidence="7" id="KW-0028">Amino-acid biosynthesis</keyword>
<feature type="binding site" evidence="7">
    <location>
        <begin position="15"/>
        <end position="17"/>
    </location>
    <ligand>
        <name>shikimate</name>
        <dbReference type="ChEBI" id="CHEBI:36208"/>
    </ligand>
</feature>
<dbReference type="PANTHER" id="PTHR21089">
    <property type="entry name" value="SHIKIMATE DEHYDROGENASE"/>
    <property type="match status" value="1"/>
</dbReference>
<dbReference type="GO" id="GO:0004764">
    <property type="term" value="F:shikimate 3-dehydrogenase (NADP+) activity"/>
    <property type="evidence" value="ECO:0007669"/>
    <property type="project" value="UniProtKB-UniRule"/>
</dbReference>
<comment type="caution">
    <text evidence="7">Lacks conserved residue(s) required for the propagation of feature annotation.</text>
</comment>
<dbReference type="UniPathway" id="UPA00053">
    <property type="reaction ID" value="UER00087"/>
</dbReference>
<proteinExistence type="inferred from homology"/>
<feature type="binding site" evidence="7">
    <location>
        <position position="63"/>
    </location>
    <ligand>
        <name>shikimate</name>
        <dbReference type="ChEBI" id="CHEBI:36208"/>
    </ligand>
</feature>
<dbReference type="InterPro" id="IPR046346">
    <property type="entry name" value="Aminoacid_DH-like_N_sf"/>
</dbReference>
<evidence type="ECO:0000259" key="8">
    <source>
        <dbReference type="Pfam" id="PF01488"/>
    </source>
</evidence>
<comment type="similarity">
    <text evidence="7">Belongs to the shikimate dehydrogenase family.</text>
</comment>
<feature type="binding site" evidence="7">
    <location>
        <position position="207"/>
    </location>
    <ligand>
        <name>shikimate</name>
        <dbReference type="ChEBI" id="CHEBI:36208"/>
    </ligand>
</feature>
<dbReference type="AlphaFoldDB" id="A0A7W8HXI9"/>
<keyword evidence="4 7" id="KW-0560">Oxidoreductase</keyword>
<keyword evidence="11" id="KW-1185">Reference proteome</keyword>
<dbReference type="Gene3D" id="3.40.50.10860">
    <property type="entry name" value="Leucine Dehydrogenase, chain A, domain 1"/>
    <property type="match status" value="1"/>
</dbReference>
<evidence type="ECO:0000313" key="10">
    <source>
        <dbReference type="EMBL" id="MBB5291701.1"/>
    </source>
</evidence>
<name>A0A7W8HXI9_9CAUL</name>
<evidence type="ECO:0000256" key="7">
    <source>
        <dbReference type="HAMAP-Rule" id="MF_00222"/>
    </source>
</evidence>
<comment type="function">
    <text evidence="7">Involved in the biosynthesis of the chorismate, which leads to the biosynthesis of aromatic amino acids. Catalyzes the reversible NADPH linked reduction of 3-dehydroshikimate (DHSA) to yield shikimate (SA).</text>
</comment>
<dbReference type="GO" id="GO:0009423">
    <property type="term" value="P:chorismate biosynthetic process"/>
    <property type="evidence" value="ECO:0007669"/>
    <property type="project" value="UniProtKB-UniRule"/>
</dbReference>
<evidence type="ECO:0000256" key="3">
    <source>
        <dbReference type="ARBA" id="ARBA00022857"/>
    </source>
</evidence>
<dbReference type="Pfam" id="PF01488">
    <property type="entry name" value="Shikimate_DH"/>
    <property type="match status" value="1"/>
</dbReference>
<dbReference type="GO" id="GO:0008652">
    <property type="term" value="P:amino acid biosynthetic process"/>
    <property type="evidence" value="ECO:0007669"/>
    <property type="project" value="UniProtKB-KW"/>
</dbReference>
<accession>A0A7W8HXI9</accession>
<dbReference type="InterPro" id="IPR022893">
    <property type="entry name" value="Shikimate_DH_fam"/>
</dbReference>
<sequence length="265" mass="26750">MTVVAGVAGQPIAHSLSPLIHSAWIAAAGLDADYRAFGPDDEAGFAALVAEGRAEGLRGLNVTAPFKAAALALADEVSATARLCGSANLLVLDGGRVRADSTDGEGLMAALEDQAPGLEVTDRPVLVLGAGGAARAAAAALKAAGAHVAVLNRTAERAERLAADLGVRAAGPEAVATAALVVNALSVPPHIDAASLRGDAVLMDMTYRPLLTPFLAAGRARGLTTVDGLAMLIGQARPSFRAFFGLEPPEVDVRRLALEALGETA</sequence>
<feature type="binding site" evidence="7">
    <location>
        <position position="205"/>
    </location>
    <ligand>
        <name>NADP(+)</name>
        <dbReference type="ChEBI" id="CHEBI:58349"/>
    </ligand>
</feature>
<dbReference type="GO" id="GO:0009073">
    <property type="term" value="P:aromatic amino acid family biosynthetic process"/>
    <property type="evidence" value="ECO:0007669"/>
    <property type="project" value="UniProtKB-KW"/>
</dbReference>
<feature type="binding site" evidence="7">
    <location>
        <position position="88"/>
    </location>
    <ligand>
        <name>shikimate</name>
        <dbReference type="ChEBI" id="CHEBI:36208"/>
    </ligand>
</feature>
<dbReference type="InterPro" id="IPR036291">
    <property type="entry name" value="NAD(P)-bd_dom_sf"/>
</dbReference>
<dbReference type="Pfam" id="PF08501">
    <property type="entry name" value="Shikimate_dh_N"/>
    <property type="match status" value="1"/>
</dbReference>
<dbReference type="SUPFAM" id="SSF53223">
    <property type="entry name" value="Aminoacid dehydrogenase-like, N-terminal domain"/>
    <property type="match status" value="1"/>
</dbReference>
<keyword evidence="3 7" id="KW-0521">NADP</keyword>
<reference evidence="10 11" key="1">
    <citation type="submission" date="2020-08" db="EMBL/GenBank/DDBJ databases">
        <title>Genomic Encyclopedia of Type Strains, Phase IV (KMG-IV): sequencing the most valuable type-strain genomes for metagenomic binning, comparative biology and taxonomic classification.</title>
        <authorList>
            <person name="Goeker M."/>
        </authorList>
    </citation>
    <scope>NUCLEOTIDE SEQUENCE [LARGE SCALE GENOMIC DNA]</scope>
    <source>
        <strain evidence="10 11">DSM 25335</strain>
    </source>
</reference>
<comment type="subunit">
    <text evidence="7">Homodimer.</text>
</comment>
<feature type="domain" description="Quinate/shikimate 5-dehydrogenase/glutamyl-tRNA reductase" evidence="8">
    <location>
        <begin position="120"/>
        <end position="168"/>
    </location>
</feature>
<dbReference type="InterPro" id="IPR006151">
    <property type="entry name" value="Shikm_DH/Glu-tRNA_Rdtase"/>
</dbReference>
<dbReference type="GO" id="GO:0019632">
    <property type="term" value="P:shikimate metabolic process"/>
    <property type="evidence" value="ECO:0007669"/>
    <property type="project" value="TreeGrafter"/>
</dbReference>
<feature type="binding site" evidence="7">
    <location>
        <position position="235"/>
    </location>
    <ligand>
        <name>shikimate</name>
        <dbReference type="ChEBI" id="CHEBI:36208"/>
    </ligand>
</feature>
<dbReference type="Gene3D" id="3.40.50.720">
    <property type="entry name" value="NAD(P)-binding Rossmann-like Domain"/>
    <property type="match status" value="1"/>
</dbReference>
<evidence type="ECO:0000259" key="9">
    <source>
        <dbReference type="Pfam" id="PF08501"/>
    </source>
</evidence>
<dbReference type="Proteomes" id="UP000566663">
    <property type="component" value="Unassembled WGS sequence"/>
</dbReference>
<evidence type="ECO:0000256" key="5">
    <source>
        <dbReference type="ARBA" id="ARBA00023141"/>
    </source>
</evidence>
<evidence type="ECO:0000256" key="6">
    <source>
        <dbReference type="ARBA" id="ARBA00049442"/>
    </source>
</evidence>
<feature type="active site" description="Proton acceptor" evidence="7">
    <location>
        <position position="67"/>
    </location>
</feature>
<dbReference type="RefSeq" id="WP_183253385.1">
    <property type="nucleotide sequence ID" value="NZ_BAAAFF010000006.1"/>
</dbReference>
<dbReference type="PANTHER" id="PTHR21089:SF1">
    <property type="entry name" value="BIFUNCTIONAL 3-DEHYDROQUINATE DEHYDRATASE_SHIKIMATE DEHYDROGENASE, CHLOROPLASTIC"/>
    <property type="match status" value="1"/>
</dbReference>
<organism evidence="10 11">
    <name type="scientific">Brevundimonas basaltis</name>
    <dbReference type="NCBI Taxonomy" id="472166"/>
    <lineage>
        <taxon>Bacteria</taxon>
        <taxon>Pseudomonadati</taxon>
        <taxon>Pseudomonadota</taxon>
        <taxon>Alphaproteobacteria</taxon>
        <taxon>Caulobacterales</taxon>
        <taxon>Caulobacteraceae</taxon>
        <taxon>Brevundimonas</taxon>
    </lineage>
</organism>
<evidence type="ECO:0000256" key="1">
    <source>
        <dbReference type="ARBA" id="ARBA00004871"/>
    </source>
</evidence>
<keyword evidence="5 7" id="KW-0057">Aromatic amino acid biosynthesis</keyword>
<feature type="binding site" evidence="7">
    <location>
        <begin position="129"/>
        <end position="133"/>
    </location>
    <ligand>
        <name>NADP(+)</name>
        <dbReference type="ChEBI" id="CHEBI:58349"/>
    </ligand>
</feature>
<comment type="catalytic activity">
    <reaction evidence="6 7">
        <text>shikimate + NADP(+) = 3-dehydroshikimate + NADPH + H(+)</text>
        <dbReference type="Rhea" id="RHEA:17737"/>
        <dbReference type="ChEBI" id="CHEBI:15378"/>
        <dbReference type="ChEBI" id="CHEBI:16630"/>
        <dbReference type="ChEBI" id="CHEBI:36208"/>
        <dbReference type="ChEBI" id="CHEBI:57783"/>
        <dbReference type="ChEBI" id="CHEBI:58349"/>
        <dbReference type="EC" id="1.1.1.25"/>
    </reaction>
</comment>
<dbReference type="InterPro" id="IPR013708">
    <property type="entry name" value="Shikimate_DH-bd_N"/>
</dbReference>
<dbReference type="GO" id="GO:0005829">
    <property type="term" value="C:cytosol"/>
    <property type="evidence" value="ECO:0007669"/>
    <property type="project" value="TreeGrafter"/>
</dbReference>
<gene>
    <name evidence="7" type="primary">aroE</name>
    <name evidence="10" type="ORF">HNQ67_001215</name>
</gene>
<evidence type="ECO:0000256" key="4">
    <source>
        <dbReference type="ARBA" id="ARBA00023002"/>
    </source>
</evidence>
<protein>
    <recommendedName>
        <fullName evidence="2 7">Shikimate dehydrogenase (NADP(+))</fullName>
        <shortName evidence="7">SDH</shortName>
        <ecNumber evidence="2 7">1.1.1.25</ecNumber>
    </recommendedName>
</protein>
<dbReference type="EC" id="1.1.1.25" evidence="2 7"/>
<evidence type="ECO:0000256" key="2">
    <source>
        <dbReference type="ARBA" id="ARBA00012962"/>
    </source>
</evidence>
<feature type="binding site" evidence="7">
    <location>
        <position position="228"/>
    </location>
    <ligand>
        <name>NADP(+)</name>
        <dbReference type="ChEBI" id="CHEBI:58349"/>
    </ligand>
</feature>
<dbReference type="EMBL" id="JACHFZ010000002">
    <property type="protein sequence ID" value="MBB5291701.1"/>
    <property type="molecule type" value="Genomic_DNA"/>
</dbReference>
<feature type="domain" description="Shikimate dehydrogenase substrate binding N-terminal" evidence="9">
    <location>
        <begin position="7"/>
        <end position="89"/>
    </location>
</feature>
<dbReference type="GO" id="GO:0050661">
    <property type="term" value="F:NADP binding"/>
    <property type="evidence" value="ECO:0007669"/>
    <property type="project" value="TreeGrafter"/>
</dbReference>
<evidence type="ECO:0000313" key="11">
    <source>
        <dbReference type="Proteomes" id="UP000566663"/>
    </source>
</evidence>
<comment type="caution">
    <text evidence="10">The sequence shown here is derived from an EMBL/GenBank/DDBJ whole genome shotgun (WGS) entry which is preliminary data.</text>
</comment>
<dbReference type="HAMAP" id="MF_00222">
    <property type="entry name" value="Shikimate_DH_AroE"/>
    <property type="match status" value="1"/>
</dbReference>
<dbReference type="SUPFAM" id="SSF51735">
    <property type="entry name" value="NAD(P)-binding Rossmann-fold domains"/>
    <property type="match status" value="1"/>
</dbReference>